<dbReference type="InterPro" id="IPR003653">
    <property type="entry name" value="Peptidase_C48_C"/>
</dbReference>
<protein>
    <recommendedName>
        <fullName evidence="5">Ubiquitin-like protease family profile domain-containing protein</fullName>
    </recommendedName>
</protein>
<keyword evidence="3" id="KW-0378">Hydrolase</keyword>
<dbReference type="InterPro" id="IPR038765">
    <property type="entry name" value="Papain-like_cys_pep_sf"/>
</dbReference>
<dbReference type="EMBL" id="GISG01140604">
    <property type="protein sequence ID" value="MBA4644967.1"/>
    <property type="molecule type" value="Transcribed_RNA"/>
</dbReference>
<keyword evidence="2" id="KW-0645">Protease</keyword>
<evidence type="ECO:0000256" key="2">
    <source>
        <dbReference type="ARBA" id="ARBA00022670"/>
    </source>
</evidence>
<dbReference type="GO" id="GO:0016926">
    <property type="term" value="P:protein desumoylation"/>
    <property type="evidence" value="ECO:0007669"/>
    <property type="project" value="TreeGrafter"/>
</dbReference>
<name>A0A7C9DLW6_OPUST</name>
<dbReference type="GO" id="GO:0016929">
    <property type="term" value="F:deSUMOylase activity"/>
    <property type="evidence" value="ECO:0007669"/>
    <property type="project" value="TreeGrafter"/>
</dbReference>
<keyword evidence="4" id="KW-0788">Thiol protease</keyword>
<reference evidence="6" key="1">
    <citation type="journal article" date="2013" name="J. Plant Res.">
        <title>Effect of fungi and light on seed germination of three Opuntia species from semiarid lands of central Mexico.</title>
        <authorList>
            <person name="Delgado-Sanchez P."/>
            <person name="Jimenez-Bremont J.F."/>
            <person name="Guerrero-Gonzalez Mde L."/>
            <person name="Flores J."/>
        </authorList>
    </citation>
    <scope>NUCLEOTIDE SEQUENCE</scope>
    <source>
        <tissue evidence="6">Cladode</tissue>
    </source>
</reference>
<dbReference type="Gene3D" id="3.40.395.10">
    <property type="entry name" value="Adenoviral Proteinase, Chain A"/>
    <property type="match status" value="1"/>
</dbReference>
<dbReference type="PROSITE" id="PS50600">
    <property type="entry name" value="ULP_PROTEASE"/>
    <property type="match status" value="1"/>
</dbReference>
<evidence type="ECO:0000256" key="3">
    <source>
        <dbReference type="ARBA" id="ARBA00022801"/>
    </source>
</evidence>
<comment type="similarity">
    <text evidence="1">Belongs to the peptidase C48 family.</text>
</comment>
<dbReference type="AlphaFoldDB" id="A0A7C9DLW6"/>
<evidence type="ECO:0000256" key="4">
    <source>
        <dbReference type="ARBA" id="ARBA00022807"/>
    </source>
</evidence>
<feature type="domain" description="Ubiquitin-like protease family profile" evidence="5">
    <location>
        <begin position="1"/>
        <end position="98"/>
    </location>
</feature>
<organism evidence="6">
    <name type="scientific">Opuntia streptacantha</name>
    <name type="common">Prickly pear cactus</name>
    <name type="synonym">Opuntia cardona</name>
    <dbReference type="NCBI Taxonomy" id="393608"/>
    <lineage>
        <taxon>Eukaryota</taxon>
        <taxon>Viridiplantae</taxon>
        <taxon>Streptophyta</taxon>
        <taxon>Embryophyta</taxon>
        <taxon>Tracheophyta</taxon>
        <taxon>Spermatophyta</taxon>
        <taxon>Magnoliopsida</taxon>
        <taxon>eudicotyledons</taxon>
        <taxon>Gunneridae</taxon>
        <taxon>Pentapetalae</taxon>
        <taxon>Caryophyllales</taxon>
        <taxon>Cactineae</taxon>
        <taxon>Cactaceae</taxon>
        <taxon>Opuntioideae</taxon>
        <taxon>Opuntia</taxon>
    </lineage>
</organism>
<evidence type="ECO:0000256" key="1">
    <source>
        <dbReference type="ARBA" id="ARBA00005234"/>
    </source>
</evidence>
<dbReference type="PANTHER" id="PTHR12606:SF1">
    <property type="entry name" value="UBIQUITIN-LIKE-SPECIFIC PROTEASE 1A"/>
    <property type="match status" value="1"/>
</dbReference>
<evidence type="ECO:0000259" key="5">
    <source>
        <dbReference type="PROSITE" id="PS50600"/>
    </source>
</evidence>
<proteinExistence type="inferred from homology"/>
<reference evidence="6" key="2">
    <citation type="submission" date="2020-07" db="EMBL/GenBank/DDBJ databases">
        <authorList>
            <person name="Vera ALvarez R."/>
            <person name="Arias-Moreno D.M."/>
            <person name="Jimenez-Jacinto V."/>
            <person name="Jimenez-Bremont J.F."/>
            <person name="Swaminathan K."/>
            <person name="Moose S.P."/>
            <person name="Guerrero-Gonzalez M.L."/>
            <person name="Marino-Ramirez L."/>
            <person name="Landsman D."/>
            <person name="Rodriguez-Kessler M."/>
            <person name="Delgado-Sanchez P."/>
        </authorList>
    </citation>
    <scope>NUCLEOTIDE SEQUENCE</scope>
    <source>
        <tissue evidence="6">Cladode</tissue>
    </source>
</reference>
<accession>A0A7C9DLW6</accession>
<sequence length="130" mass="15252">MMSVDVKREVHWFLIVIDLQHRRVDLLDSLPLNKSNDYRRESAEELLRSSVQYSMRSSNLTHLFGAASNFPMHVAPVASQADGSNDCGMHVIKYMEADSEYDWCRPLKNMEEEQLRKICDLWRSDNNDFR</sequence>
<dbReference type="SUPFAM" id="SSF54001">
    <property type="entry name" value="Cysteine proteinases"/>
    <property type="match status" value="1"/>
</dbReference>
<dbReference type="Pfam" id="PF02902">
    <property type="entry name" value="Peptidase_C48"/>
    <property type="match status" value="1"/>
</dbReference>
<dbReference type="GO" id="GO:0006508">
    <property type="term" value="P:proteolysis"/>
    <property type="evidence" value="ECO:0007669"/>
    <property type="project" value="UniProtKB-KW"/>
</dbReference>
<dbReference type="GO" id="GO:0005634">
    <property type="term" value="C:nucleus"/>
    <property type="evidence" value="ECO:0007669"/>
    <property type="project" value="TreeGrafter"/>
</dbReference>
<evidence type="ECO:0000313" key="6">
    <source>
        <dbReference type="EMBL" id="MBA4644967.1"/>
    </source>
</evidence>
<dbReference type="PANTHER" id="PTHR12606">
    <property type="entry name" value="SENTRIN/SUMO-SPECIFIC PROTEASE"/>
    <property type="match status" value="1"/>
</dbReference>